<feature type="region of interest" description="Disordered" evidence="1">
    <location>
        <begin position="1"/>
        <end position="20"/>
    </location>
</feature>
<reference evidence="2" key="1">
    <citation type="journal article" date="2020" name="Stud. Mycol.">
        <title>101 Dothideomycetes genomes: a test case for predicting lifestyles and emergence of pathogens.</title>
        <authorList>
            <person name="Haridas S."/>
            <person name="Albert R."/>
            <person name="Binder M."/>
            <person name="Bloem J."/>
            <person name="Labutti K."/>
            <person name="Salamov A."/>
            <person name="Andreopoulos B."/>
            <person name="Baker S."/>
            <person name="Barry K."/>
            <person name="Bills G."/>
            <person name="Bluhm B."/>
            <person name="Cannon C."/>
            <person name="Castanera R."/>
            <person name="Culley D."/>
            <person name="Daum C."/>
            <person name="Ezra D."/>
            <person name="Gonzalez J."/>
            <person name="Henrissat B."/>
            <person name="Kuo A."/>
            <person name="Liang C."/>
            <person name="Lipzen A."/>
            <person name="Lutzoni F."/>
            <person name="Magnuson J."/>
            <person name="Mondo S."/>
            <person name="Nolan M."/>
            <person name="Ohm R."/>
            <person name="Pangilinan J."/>
            <person name="Park H.-J."/>
            <person name="Ramirez L."/>
            <person name="Alfaro M."/>
            <person name="Sun H."/>
            <person name="Tritt A."/>
            <person name="Yoshinaga Y."/>
            <person name="Zwiers L.-H."/>
            <person name="Turgeon B."/>
            <person name="Goodwin S."/>
            <person name="Spatafora J."/>
            <person name="Crous P."/>
            <person name="Grigoriev I."/>
        </authorList>
    </citation>
    <scope>NUCLEOTIDE SEQUENCE</scope>
    <source>
        <strain evidence="2">CBS 121167</strain>
    </source>
</reference>
<dbReference type="EMBL" id="ML995476">
    <property type="protein sequence ID" value="KAF2146391.1"/>
    <property type="molecule type" value="Genomic_DNA"/>
</dbReference>
<organism evidence="2 3">
    <name type="scientific">Aplosporella prunicola CBS 121167</name>
    <dbReference type="NCBI Taxonomy" id="1176127"/>
    <lineage>
        <taxon>Eukaryota</taxon>
        <taxon>Fungi</taxon>
        <taxon>Dikarya</taxon>
        <taxon>Ascomycota</taxon>
        <taxon>Pezizomycotina</taxon>
        <taxon>Dothideomycetes</taxon>
        <taxon>Dothideomycetes incertae sedis</taxon>
        <taxon>Botryosphaeriales</taxon>
        <taxon>Aplosporellaceae</taxon>
        <taxon>Aplosporella</taxon>
    </lineage>
</organism>
<dbReference type="OrthoDB" id="2520703at2759"/>
<evidence type="ECO:0000313" key="3">
    <source>
        <dbReference type="Proteomes" id="UP000799438"/>
    </source>
</evidence>
<dbReference type="GeneID" id="54303499"/>
<keyword evidence="3" id="KW-1185">Reference proteome</keyword>
<sequence length="489" mass="54923">MQGLKRAVSPGQPPDPKRAAAVTRIPKSINDLPEELLDQIFSYQAEDTTTYPYHGWRCPSRDKTNKKALKSLCQVSRKIRRIAQPLLFNMFVIQHGTSQEDLRTVAARPDLAAKIEQLFFGVDSVASYVIGNDTVFDETDPLLLAAKQVDFDDQECFIRAIGRRDPWAEMALLVTLTPGLQKLCIKRHENWLVRNSWFSLTLERASKSPESTPGSPFSKVRHLCYRYDGHSEPVAGLPYNLNIAFPSLQSLELIAAHRVEFRQWPKKSSDISSISIVLSDLDQKVVGNIICGCKALKEFRYCERIYTDISVLKLLDYLRSQSNSIEVLEFQVVEQYDEMKGAGSIPVGSLQHFSQLKLLEITDNLLIGRQVPGVAPVKFVDILPHSFEHLVIIQAVNFLELTLSLLKDLATSGIERFPAFRKVLVAPCTGLLEPNCTINSSVEAVQASIEEMRSLSAQRNIDFEVLLIDTAKLAPKVNHNEESNRSTDS</sequence>
<protein>
    <submittedName>
        <fullName evidence="2">Uncharacterized protein</fullName>
    </submittedName>
</protein>
<name>A0A6A6BUQ4_9PEZI</name>
<evidence type="ECO:0000256" key="1">
    <source>
        <dbReference type="SAM" id="MobiDB-lite"/>
    </source>
</evidence>
<dbReference type="AlphaFoldDB" id="A0A6A6BUQ4"/>
<evidence type="ECO:0000313" key="2">
    <source>
        <dbReference type="EMBL" id="KAF2146391.1"/>
    </source>
</evidence>
<gene>
    <name evidence="2" type="ORF">K452DRAFT_355781</name>
</gene>
<dbReference type="RefSeq" id="XP_033402100.1">
    <property type="nucleotide sequence ID" value="XM_033545993.1"/>
</dbReference>
<proteinExistence type="predicted"/>
<accession>A0A6A6BUQ4</accession>
<dbReference type="Proteomes" id="UP000799438">
    <property type="component" value="Unassembled WGS sequence"/>
</dbReference>